<sequence>MMAWNSETCFSKTTGNPLKEYVTEHDAELAADYAAIHFDNKGLAPYQCDRCNMWHLSPANRKTPSKPCLDCVSAVGESKQTYRNRQEAIMRADILYDEMGVDLKVYPCPYSKGWHLTKRI</sequence>
<protein>
    <recommendedName>
        <fullName evidence="3">Zinc-ribbon domain-containing protein</fullName>
    </recommendedName>
</protein>
<gene>
    <name evidence="1" type="ORF">OPDIPICF_02783</name>
</gene>
<reference evidence="1 2" key="1">
    <citation type="submission" date="2019-11" db="EMBL/GenBank/DDBJ databases">
        <authorList>
            <person name="Holert J."/>
        </authorList>
    </citation>
    <scope>NUCLEOTIDE SEQUENCE [LARGE SCALE GENOMIC DNA]</scope>
    <source>
        <strain evidence="1">SB11_3</strain>
    </source>
</reference>
<dbReference type="Proteomes" id="UP000441399">
    <property type="component" value="Unassembled WGS sequence"/>
</dbReference>
<evidence type="ECO:0000313" key="2">
    <source>
        <dbReference type="Proteomes" id="UP000441399"/>
    </source>
</evidence>
<evidence type="ECO:0008006" key="3">
    <source>
        <dbReference type="Google" id="ProtNLM"/>
    </source>
</evidence>
<keyword evidence="2" id="KW-1185">Reference proteome</keyword>
<dbReference type="EMBL" id="CACSIO010000045">
    <property type="protein sequence ID" value="CAA0123071.1"/>
    <property type="molecule type" value="Genomic_DNA"/>
</dbReference>
<proteinExistence type="predicted"/>
<organism evidence="1 2">
    <name type="scientific">BD1-7 clade bacterium</name>
    <dbReference type="NCBI Taxonomy" id="2029982"/>
    <lineage>
        <taxon>Bacteria</taxon>
        <taxon>Pseudomonadati</taxon>
        <taxon>Pseudomonadota</taxon>
        <taxon>Gammaproteobacteria</taxon>
        <taxon>Cellvibrionales</taxon>
        <taxon>Spongiibacteraceae</taxon>
        <taxon>BD1-7 clade</taxon>
    </lineage>
</organism>
<name>A0A5S9QVK6_9GAMM</name>
<accession>A0A5S9QVK6</accession>
<evidence type="ECO:0000313" key="1">
    <source>
        <dbReference type="EMBL" id="CAA0123071.1"/>
    </source>
</evidence>
<dbReference type="AlphaFoldDB" id="A0A5S9QVK6"/>